<accession>A0AAW0F3G8</accession>
<sequence>MCLPPLATATQRYCSTRHDNMSASTEDATLAQDAAPAAELLRCRTRLCDAYMRLLADRRAQYRDKVLLGALRPIQAEMQALLRRTMASPHHGVTSDGAAPPVELFTAVTPESLRRLKVTWMQAGGMSAQPGAAHTQHAHVRELRELYATLVSSGLLRTEEDVRLLLRELHDVDLLEPDGSFYEALFLGLWSLEDARHTTSPTSDGAAAGAAQATSVVAGEPRQLRRGVVGDLASHYMGHALAQLSSASAAPPGNSDAPPHTPVRLETWEIFFTTLANAQPAPKLVDLWWGRFIEWLDERERNAAGAAALDDGLPGDMASDLRAAVPYKVAHAVLAWCAQSRELQRALDYFKAVNQRGVAMHAGAAAFHPELAKPGCLTVPSSDAETQQLQLALLVKLMASTKSVKFDGGLRALVVRDVQRQISPAVLYAAPWGVINDLIAGLSVPSAMQLLRRCSSTSASATPAQPQPAEDEDEGAGGGGKAAAATDTPLNVPESRTIPFYLWAALLRRCGREHLQDEAESLFLFLRKKFSITALEKRELVEIMMRMYATMHPADFPSTMDVFLQHVLRVPDGEPPVTADAVLYELLIKSADSRNAAMMVFLEACAAGAALTEEVFEALMGSTQYKTVASLSRKLPHDYAASSLDAQLKIPANADAHLRREEALRARGKPLYDSTGDAG</sequence>
<dbReference type="EMBL" id="JAECZO010000008">
    <property type="protein sequence ID" value="KAK7200788.1"/>
    <property type="molecule type" value="Genomic_DNA"/>
</dbReference>
<comment type="caution">
    <text evidence="2">The sequence shown here is derived from an EMBL/GenBank/DDBJ whole genome shotgun (WGS) entry which is preliminary data.</text>
</comment>
<name>A0AAW0F3G8_9TRYP</name>
<protein>
    <submittedName>
        <fullName evidence="2">Uncharacterized protein</fullName>
    </submittedName>
</protein>
<organism evidence="2 3">
    <name type="scientific">Novymonas esmeraldas</name>
    <dbReference type="NCBI Taxonomy" id="1808958"/>
    <lineage>
        <taxon>Eukaryota</taxon>
        <taxon>Discoba</taxon>
        <taxon>Euglenozoa</taxon>
        <taxon>Kinetoplastea</taxon>
        <taxon>Metakinetoplastina</taxon>
        <taxon>Trypanosomatida</taxon>
        <taxon>Trypanosomatidae</taxon>
        <taxon>Novymonas</taxon>
    </lineage>
</organism>
<dbReference type="AlphaFoldDB" id="A0AAW0F3G8"/>
<feature type="region of interest" description="Disordered" evidence="1">
    <location>
        <begin position="458"/>
        <end position="488"/>
    </location>
</feature>
<reference evidence="2 3" key="1">
    <citation type="journal article" date="2021" name="MBio">
        <title>A New Model Trypanosomatid, Novymonas esmeraldas: Genomic Perception of Its 'Candidatus Pandoraea novymonadis' Endosymbiont.</title>
        <authorList>
            <person name="Zakharova A."/>
            <person name="Saura A."/>
            <person name="Butenko A."/>
            <person name="Podesvova L."/>
            <person name="Warmusova S."/>
            <person name="Kostygov A.Y."/>
            <person name="Nenarokova A."/>
            <person name="Lukes J."/>
            <person name="Opperdoes F.R."/>
            <person name="Yurchenko V."/>
        </authorList>
    </citation>
    <scope>NUCLEOTIDE SEQUENCE [LARGE SCALE GENOMIC DNA]</scope>
    <source>
        <strain evidence="2 3">E262AT.01</strain>
    </source>
</reference>
<evidence type="ECO:0000256" key="1">
    <source>
        <dbReference type="SAM" id="MobiDB-lite"/>
    </source>
</evidence>
<dbReference type="Proteomes" id="UP001430356">
    <property type="component" value="Unassembled WGS sequence"/>
</dbReference>
<gene>
    <name evidence="2" type="ORF">NESM_000137100</name>
</gene>
<proteinExistence type="predicted"/>
<evidence type="ECO:0000313" key="3">
    <source>
        <dbReference type="Proteomes" id="UP001430356"/>
    </source>
</evidence>
<evidence type="ECO:0000313" key="2">
    <source>
        <dbReference type="EMBL" id="KAK7200788.1"/>
    </source>
</evidence>
<keyword evidence="3" id="KW-1185">Reference proteome</keyword>
<feature type="compositionally biased region" description="Low complexity" evidence="1">
    <location>
        <begin position="458"/>
        <end position="468"/>
    </location>
</feature>